<dbReference type="OrthoDB" id="6053168at2"/>
<dbReference type="RefSeq" id="WP_141622456.1">
    <property type="nucleotide sequence ID" value="NZ_CP041242.1"/>
</dbReference>
<gene>
    <name evidence="2" type="ORF">FKV23_02590</name>
</gene>
<dbReference type="EMBL" id="CP041242">
    <property type="protein sequence ID" value="QDH69114.1"/>
    <property type="molecule type" value="Genomic_DNA"/>
</dbReference>
<keyword evidence="1" id="KW-0472">Membrane</keyword>
<reference evidence="2 3" key="1">
    <citation type="submission" date="2019-06" db="EMBL/GenBank/DDBJ databases">
        <title>Lysobacter alkalisoli sp. nov. isolated from saline-alkali soil.</title>
        <authorList>
            <person name="Sun J.-Q."/>
            <person name="Xu L."/>
        </authorList>
    </citation>
    <scope>NUCLEOTIDE SEQUENCE [LARGE SCALE GENOMIC DNA]</scope>
    <source>
        <strain evidence="2 3">SJ-36</strain>
    </source>
</reference>
<accession>A0A514BNZ8</accession>
<dbReference type="AlphaFoldDB" id="A0A514BNZ8"/>
<protein>
    <submittedName>
        <fullName evidence="2">Uncharacterized protein</fullName>
    </submittedName>
</protein>
<keyword evidence="1" id="KW-0812">Transmembrane</keyword>
<proteinExistence type="predicted"/>
<evidence type="ECO:0000256" key="1">
    <source>
        <dbReference type="SAM" id="Phobius"/>
    </source>
</evidence>
<feature type="transmembrane region" description="Helical" evidence="1">
    <location>
        <begin position="22"/>
        <end position="41"/>
    </location>
</feature>
<dbReference type="KEGG" id="lyj:FKV23_02590"/>
<dbReference type="Proteomes" id="UP000317199">
    <property type="component" value="Chromosome"/>
</dbReference>
<evidence type="ECO:0000313" key="3">
    <source>
        <dbReference type="Proteomes" id="UP000317199"/>
    </source>
</evidence>
<sequence length="328" mass="37945">MQYEATISGGLVFLEKDNVRKFSLYFIVIATLAFFFPCHTLSKPRNTAEIEYNSLHATERSTFRLSEVEQRNAISQAYEQGFRQKLSDTHLRSASDDDLIWFIKAASLASVYSRQPLPLQDLRLILSESERRGITTDDQRTTFYRVLIGYRQFDEARDYLDKHPSLDVEQPPAIGVSTESENGKEQAYVVDQEQHRLLPHLFHLSEGTHLIVISHPLCAFSRSAMETVETDPELSQAFDGVATWLTPVDTRLHFNKVQTWNRDHPKTQVVIARHRQDWPMIDSWATPNFYLLRNGEVLDHFSGWPRDGSNRERLIQMLNRGSLLPRPQ</sequence>
<evidence type="ECO:0000313" key="2">
    <source>
        <dbReference type="EMBL" id="QDH69114.1"/>
    </source>
</evidence>
<keyword evidence="1" id="KW-1133">Transmembrane helix</keyword>
<name>A0A514BNZ8_9GAMM</name>
<organism evidence="2 3">
    <name type="scientific">Marilutibacter alkalisoli</name>
    <dbReference type="NCBI Taxonomy" id="2591633"/>
    <lineage>
        <taxon>Bacteria</taxon>
        <taxon>Pseudomonadati</taxon>
        <taxon>Pseudomonadota</taxon>
        <taxon>Gammaproteobacteria</taxon>
        <taxon>Lysobacterales</taxon>
        <taxon>Lysobacteraceae</taxon>
        <taxon>Marilutibacter</taxon>
    </lineage>
</organism>
<keyword evidence="3" id="KW-1185">Reference proteome</keyword>